<accession>A0A2K9VA46</accession>
<organism evidence="1 2">
    <name type="scientific">Escherichia phage PMBT57</name>
    <dbReference type="NCBI Taxonomy" id="2079259"/>
    <lineage>
        <taxon>Viruses</taxon>
        <taxon>Duplodnaviria</taxon>
        <taxon>Heunggongvirae</taxon>
        <taxon>Uroviricota</taxon>
        <taxon>Caudoviricetes</taxon>
        <taxon>Schitoviridae</taxon>
        <taxon>Enquatrovirinae</taxon>
        <taxon>Enquatrovirus</taxon>
        <taxon>Enquatrovirus N4</taxon>
    </lineage>
</organism>
<protein>
    <submittedName>
        <fullName evidence="1">Uncharacterized protein</fullName>
    </submittedName>
</protein>
<evidence type="ECO:0000313" key="1">
    <source>
        <dbReference type="EMBL" id="AUV59076.1"/>
    </source>
</evidence>
<evidence type="ECO:0000313" key="2">
    <source>
        <dbReference type="Proteomes" id="UP000241665"/>
    </source>
</evidence>
<reference evidence="1 2" key="1">
    <citation type="submission" date="2018-01" db="EMBL/GenBank/DDBJ databases">
        <title>Characterization of the virulent Escherichia coli phage PMBT57 of the N4-like group with a broad host range.</title>
        <authorList>
            <person name="Koberg S."/>
            <person name="Brinks E."/>
        </authorList>
    </citation>
    <scope>NUCLEOTIDE SEQUENCE [LARGE SCALE GENOMIC DNA]</scope>
</reference>
<sequence>MWYITVKGLSEPVMIDSLAFVEVGHPILIEGKLYEVVSIYKR</sequence>
<dbReference type="Proteomes" id="UP000241665">
    <property type="component" value="Segment"/>
</dbReference>
<name>A0A2K9VA46_9CAUD</name>
<dbReference type="EMBL" id="MG770228">
    <property type="protein sequence ID" value="AUV59076.1"/>
    <property type="molecule type" value="Genomic_DNA"/>
</dbReference>
<proteinExistence type="predicted"/>